<dbReference type="PATRIC" id="fig|1330534.3.peg.3637"/>
<evidence type="ECO:0000256" key="1">
    <source>
        <dbReference type="ARBA" id="ARBA00023125"/>
    </source>
</evidence>
<evidence type="ECO:0000259" key="3">
    <source>
        <dbReference type="PROSITE" id="PS51736"/>
    </source>
</evidence>
<comment type="caution">
    <text evidence="5">The sequence shown here is derived from an EMBL/GenBank/DDBJ whole genome shotgun (WGS) entry which is preliminary data.</text>
</comment>
<evidence type="ECO:0000256" key="2">
    <source>
        <dbReference type="ARBA" id="ARBA00023172"/>
    </source>
</evidence>
<keyword evidence="1" id="KW-0238">DNA-binding</keyword>
<proteinExistence type="predicted"/>
<reference evidence="5 6" key="1">
    <citation type="journal article" date="2013" name="Genome Announc.">
        <title>Draft Genome Sequence of the Cellulolytic Bacterium Clostridium papyrosolvens C7 (ATCC 700395).</title>
        <authorList>
            <person name="Zepeda V."/>
            <person name="Dassa B."/>
            <person name="Borovok I."/>
            <person name="Lamed R."/>
            <person name="Bayer E.A."/>
            <person name="Cate J.H."/>
        </authorList>
    </citation>
    <scope>NUCLEOTIDE SEQUENCE [LARGE SCALE GENOMIC DNA]</scope>
    <source>
        <strain evidence="5 6">C7</strain>
    </source>
</reference>
<dbReference type="InterPro" id="IPR038109">
    <property type="entry name" value="DNA_bind_recomb_sf"/>
</dbReference>
<dbReference type="AlphaFoldDB" id="U4QWW5"/>
<dbReference type="PANTHER" id="PTHR30461:SF2">
    <property type="entry name" value="SERINE RECOMBINASE PINE-RELATED"/>
    <property type="match status" value="1"/>
</dbReference>
<gene>
    <name evidence="5" type="ORF">L323_18325</name>
</gene>
<dbReference type="STRING" id="1330534.L323_18325"/>
<dbReference type="InterPro" id="IPR036162">
    <property type="entry name" value="Resolvase-like_N_sf"/>
</dbReference>
<dbReference type="Proteomes" id="UP000016860">
    <property type="component" value="Unassembled WGS sequence"/>
</dbReference>
<feature type="domain" description="Resolvase/invertase-type recombinase catalytic" evidence="3">
    <location>
        <begin position="22"/>
        <end position="170"/>
    </location>
</feature>
<feature type="domain" description="Recombinase" evidence="4">
    <location>
        <begin position="179"/>
        <end position="304"/>
    </location>
</feature>
<dbReference type="PANTHER" id="PTHR30461">
    <property type="entry name" value="DNA-INVERTASE FROM LAMBDOID PROPHAGE"/>
    <property type="match status" value="1"/>
</dbReference>
<evidence type="ECO:0000313" key="6">
    <source>
        <dbReference type="Proteomes" id="UP000016860"/>
    </source>
</evidence>
<evidence type="ECO:0000259" key="4">
    <source>
        <dbReference type="PROSITE" id="PS51737"/>
    </source>
</evidence>
<dbReference type="SUPFAM" id="SSF53041">
    <property type="entry name" value="Resolvase-like"/>
    <property type="match status" value="1"/>
</dbReference>
<dbReference type="Pfam" id="PF00239">
    <property type="entry name" value="Resolvase"/>
    <property type="match status" value="1"/>
</dbReference>
<dbReference type="InterPro" id="IPR025827">
    <property type="entry name" value="Zn_ribbon_recom_dom"/>
</dbReference>
<dbReference type="RefSeq" id="WP_020817037.1">
    <property type="nucleotide sequence ID" value="NZ_ATAY01000094.1"/>
</dbReference>
<dbReference type="InterPro" id="IPR006119">
    <property type="entry name" value="Resolv_N"/>
</dbReference>
<sequence length="535" mass="61402">MKKVTVIEASSESKAADNRKIRVCAYCRVSSMHKEQQNSFEAQASHYTKYIQSNSQWEFAGIYSDEGISGTKKEIRPEFMRLINDCENGRIDMVITKSISRFARNTADCIETIRKLKSLGVTVYFEKENINSMSQESELILSVLSSLAQEEAASMSSNIRWANQRRYKQGKFQIATAKFMGYDKDGNGDLVINQAEAEIVKRIFREYIGGKGSAGIARTLNEENIPTITGTKWYGSTIRRMLGNEKYCGDALLQKTITADSVTFKRKSNKGELPQYYIKNNHEPIISREDFERVKELIEIRKKKQGIDEEVIKKMRKRYPLTGKIICGNCGNHYKRSIYNTSNKYRSVVYVCSSTEAEKIMDCNARPVMQKGLHQAFINMSNRLYSNWRTLLLPYRTYLKKLVQSTADRTEIYNIDNQIIELAEQESMQKILLAKGSIEPALFNKNINETTAKINEIKARKQAISTSIVNQDILLAETEKSIEFIKNYTYIDEFDEDCFNAIVKDIVVKSRNNLCFRLKNGMELDEFMGGEDDVL</sequence>
<dbReference type="Gene3D" id="3.40.50.1390">
    <property type="entry name" value="Resolvase, N-terminal catalytic domain"/>
    <property type="match status" value="1"/>
</dbReference>
<evidence type="ECO:0000313" key="5">
    <source>
        <dbReference type="EMBL" id="EPR07975.1"/>
    </source>
</evidence>
<dbReference type="PROSITE" id="PS51736">
    <property type="entry name" value="RECOMBINASES_3"/>
    <property type="match status" value="1"/>
</dbReference>
<dbReference type="GO" id="GO:0003677">
    <property type="term" value="F:DNA binding"/>
    <property type="evidence" value="ECO:0007669"/>
    <property type="project" value="UniProtKB-KW"/>
</dbReference>
<dbReference type="OrthoDB" id="9769353at2"/>
<dbReference type="EMBL" id="ATAY01000094">
    <property type="protein sequence ID" value="EPR07975.1"/>
    <property type="molecule type" value="Genomic_DNA"/>
</dbReference>
<dbReference type="InterPro" id="IPR050639">
    <property type="entry name" value="SSR_resolvase"/>
</dbReference>
<protein>
    <submittedName>
        <fullName evidence="5">Resolvase</fullName>
    </submittedName>
</protein>
<dbReference type="Pfam" id="PF07508">
    <property type="entry name" value="Recombinase"/>
    <property type="match status" value="1"/>
</dbReference>
<organism evidence="5 6">
    <name type="scientific">Ruminiclostridium papyrosolvens C7</name>
    <dbReference type="NCBI Taxonomy" id="1330534"/>
    <lineage>
        <taxon>Bacteria</taxon>
        <taxon>Bacillati</taxon>
        <taxon>Bacillota</taxon>
        <taxon>Clostridia</taxon>
        <taxon>Eubacteriales</taxon>
        <taxon>Oscillospiraceae</taxon>
        <taxon>Ruminiclostridium</taxon>
    </lineage>
</organism>
<dbReference type="InterPro" id="IPR011109">
    <property type="entry name" value="DNA_bind_recombinase_dom"/>
</dbReference>
<dbReference type="SMART" id="SM00857">
    <property type="entry name" value="Resolvase"/>
    <property type="match status" value="1"/>
</dbReference>
<dbReference type="CDD" id="cd00338">
    <property type="entry name" value="Ser_Recombinase"/>
    <property type="match status" value="1"/>
</dbReference>
<name>U4QWW5_9FIRM</name>
<dbReference type="Pfam" id="PF13408">
    <property type="entry name" value="Zn_ribbon_recom"/>
    <property type="match status" value="1"/>
</dbReference>
<dbReference type="PROSITE" id="PS51737">
    <property type="entry name" value="RECOMBINASE_DNA_BIND"/>
    <property type="match status" value="1"/>
</dbReference>
<keyword evidence="2" id="KW-0233">DNA recombination</keyword>
<accession>U4QWW5</accession>
<dbReference type="Gene3D" id="3.90.1750.20">
    <property type="entry name" value="Putative Large Serine Recombinase, Chain B, Domain 2"/>
    <property type="match status" value="1"/>
</dbReference>
<dbReference type="GO" id="GO:0000150">
    <property type="term" value="F:DNA strand exchange activity"/>
    <property type="evidence" value="ECO:0007669"/>
    <property type="project" value="InterPro"/>
</dbReference>